<organism evidence="1 2">
    <name type="scientific">Ramazzottius varieornatus</name>
    <name type="common">Water bear</name>
    <name type="synonym">Tardigrade</name>
    <dbReference type="NCBI Taxonomy" id="947166"/>
    <lineage>
        <taxon>Eukaryota</taxon>
        <taxon>Metazoa</taxon>
        <taxon>Ecdysozoa</taxon>
        <taxon>Tardigrada</taxon>
        <taxon>Eutardigrada</taxon>
        <taxon>Parachela</taxon>
        <taxon>Hypsibioidea</taxon>
        <taxon>Ramazzottiidae</taxon>
        <taxon>Ramazzottius</taxon>
    </lineage>
</organism>
<evidence type="ECO:0000313" key="2">
    <source>
        <dbReference type="Proteomes" id="UP000186922"/>
    </source>
</evidence>
<protein>
    <submittedName>
        <fullName evidence="1">Uncharacterized protein</fullName>
    </submittedName>
</protein>
<reference evidence="1 2" key="1">
    <citation type="journal article" date="2016" name="Nat. Commun.">
        <title>Extremotolerant tardigrade genome and improved radiotolerance of human cultured cells by tardigrade-unique protein.</title>
        <authorList>
            <person name="Hashimoto T."/>
            <person name="Horikawa D.D."/>
            <person name="Saito Y."/>
            <person name="Kuwahara H."/>
            <person name="Kozuka-Hata H."/>
            <person name="Shin-I T."/>
            <person name="Minakuchi Y."/>
            <person name="Ohishi K."/>
            <person name="Motoyama A."/>
            <person name="Aizu T."/>
            <person name="Enomoto A."/>
            <person name="Kondo K."/>
            <person name="Tanaka S."/>
            <person name="Hara Y."/>
            <person name="Koshikawa S."/>
            <person name="Sagara H."/>
            <person name="Miura T."/>
            <person name="Yokobori S."/>
            <person name="Miyagawa K."/>
            <person name="Suzuki Y."/>
            <person name="Kubo T."/>
            <person name="Oyama M."/>
            <person name="Kohara Y."/>
            <person name="Fujiyama A."/>
            <person name="Arakawa K."/>
            <person name="Katayama T."/>
            <person name="Toyoda A."/>
            <person name="Kunieda T."/>
        </authorList>
    </citation>
    <scope>NUCLEOTIDE SEQUENCE [LARGE SCALE GENOMIC DNA]</scope>
    <source>
        <strain evidence="1 2">YOKOZUNA-1</strain>
    </source>
</reference>
<name>A0A1D1W5M7_RAMVA</name>
<evidence type="ECO:0000313" key="1">
    <source>
        <dbReference type="EMBL" id="GAV08765.1"/>
    </source>
</evidence>
<dbReference type="AlphaFoldDB" id="A0A1D1W5M7"/>
<comment type="caution">
    <text evidence="1">The sequence shown here is derived from an EMBL/GenBank/DDBJ whole genome shotgun (WGS) entry which is preliminary data.</text>
</comment>
<accession>A0A1D1W5M7</accession>
<dbReference type="Proteomes" id="UP000186922">
    <property type="component" value="Unassembled WGS sequence"/>
</dbReference>
<sequence>MLRTTLPTEFRQNLPRSAQLVVSLFSRLSHSDPQPSFAFLLLILIQTFRLNLPTFIESVNISEVNATARHDDATWSCGWLLEEASRRRPNKRTKGKSAKDRLREERAKFSSGGWQKMSARITRLNHELCFFPFLPAFHQTTITCLFTGLERAWTSHSPTFPTARSSSKSVGLLC</sequence>
<gene>
    <name evidence="1" type="primary">RvY_18412-2</name>
    <name evidence="1" type="synonym">RvY_18412.2</name>
    <name evidence="1" type="ORF">RvY_18412</name>
</gene>
<proteinExistence type="predicted"/>
<keyword evidence="2" id="KW-1185">Reference proteome</keyword>
<dbReference type="EMBL" id="BDGG01000019">
    <property type="protein sequence ID" value="GAV08765.1"/>
    <property type="molecule type" value="Genomic_DNA"/>
</dbReference>